<dbReference type="InterPro" id="IPR059179">
    <property type="entry name" value="MLKL-like_MCAfunc"/>
</dbReference>
<proteinExistence type="predicted"/>
<name>A0A0D0AJ43_9AGAR</name>
<dbReference type="Proteomes" id="UP000053593">
    <property type="component" value="Unassembled WGS sequence"/>
</dbReference>
<protein>
    <submittedName>
        <fullName evidence="2">Uncharacterized protein</fullName>
    </submittedName>
</protein>
<evidence type="ECO:0000313" key="2">
    <source>
        <dbReference type="EMBL" id="KIK50195.1"/>
    </source>
</evidence>
<dbReference type="Gene3D" id="1.20.120.20">
    <property type="entry name" value="Apolipoprotein"/>
    <property type="match status" value="1"/>
</dbReference>
<gene>
    <name evidence="2" type="ORF">GYMLUDRAFT_487479</name>
</gene>
<accession>A0A0D0AJ43</accession>
<evidence type="ECO:0000313" key="3">
    <source>
        <dbReference type="Proteomes" id="UP000053593"/>
    </source>
</evidence>
<feature type="coiled-coil region" evidence="1">
    <location>
        <begin position="136"/>
        <end position="163"/>
    </location>
</feature>
<dbReference type="CDD" id="cd21037">
    <property type="entry name" value="MLKL_NTD"/>
    <property type="match status" value="1"/>
</dbReference>
<dbReference type="AlphaFoldDB" id="A0A0D0AJ43"/>
<sequence>MPLFKKFKKWFRGLWHRRGYRINIQAGSTPELGNVAQDFHGSQDSVSHISAQSEPIPGRMPDNSVLDTSRLPQAAAEQKGGQESSTVHQALQTAGAVAETSLKILKELSDFIPVAGQGLGIALGAVSECIKIYHQVAENKERVKELTEELSTKLAEVKNYMKQNGSTEMDEIFQILADDLGKINSKASPQQNKNWVAQILRKTDNVVSADKIFQEIAKYFEDIKNAFDACQRKVLLRIERNTSDIRKASMYPRNKS</sequence>
<keyword evidence="3" id="KW-1185">Reference proteome</keyword>
<evidence type="ECO:0000256" key="1">
    <source>
        <dbReference type="SAM" id="Coils"/>
    </source>
</evidence>
<dbReference type="EMBL" id="KN834921">
    <property type="protein sequence ID" value="KIK50195.1"/>
    <property type="molecule type" value="Genomic_DNA"/>
</dbReference>
<dbReference type="OrthoDB" id="2917705at2759"/>
<keyword evidence="1" id="KW-0175">Coiled coil</keyword>
<reference evidence="2 3" key="1">
    <citation type="submission" date="2014-04" db="EMBL/GenBank/DDBJ databases">
        <title>Evolutionary Origins and Diversification of the Mycorrhizal Mutualists.</title>
        <authorList>
            <consortium name="DOE Joint Genome Institute"/>
            <consortium name="Mycorrhizal Genomics Consortium"/>
            <person name="Kohler A."/>
            <person name="Kuo A."/>
            <person name="Nagy L.G."/>
            <person name="Floudas D."/>
            <person name="Copeland A."/>
            <person name="Barry K.W."/>
            <person name="Cichocki N."/>
            <person name="Veneault-Fourrey C."/>
            <person name="LaButti K."/>
            <person name="Lindquist E.A."/>
            <person name="Lipzen A."/>
            <person name="Lundell T."/>
            <person name="Morin E."/>
            <person name="Murat C."/>
            <person name="Riley R."/>
            <person name="Ohm R."/>
            <person name="Sun H."/>
            <person name="Tunlid A."/>
            <person name="Henrissat B."/>
            <person name="Grigoriev I.V."/>
            <person name="Hibbett D.S."/>
            <person name="Martin F."/>
        </authorList>
    </citation>
    <scope>NUCLEOTIDE SEQUENCE [LARGE SCALE GENOMIC DNA]</scope>
    <source>
        <strain evidence="2 3">FD-317 M1</strain>
    </source>
</reference>
<dbReference type="HOGENOM" id="CLU_065842_0_0_1"/>
<organism evidence="2 3">
    <name type="scientific">Collybiopsis luxurians FD-317 M1</name>
    <dbReference type="NCBI Taxonomy" id="944289"/>
    <lineage>
        <taxon>Eukaryota</taxon>
        <taxon>Fungi</taxon>
        <taxon>Dikarya</taxon>
        <taxon>Basidiomycota</taxon>
        <taxon>Agaricomycotina</taxon>
        <taxon>Agaricomycetes</taxon>
        <taxon>Agaricomycetidae</taxon>
        <taxon>Agaricales</taxon>
        <taxon>Marasmiineae</taxon>
        <taxon>Omphalotaceae</taxon>
        <taxon>Collybiopsis</taxon>
        <taxon>Collybiopsis luxurians</taxon>
    </lineage>
</organism>